<dbReference type="Pfam" id="PF20628">
    <property type="entry name" value="Dyp_perox_C"/>
    <property type="match status" value="1"/>
</dbReference>
<evidence type="ECO:0000259" key="6">
    <source>
        <dbReference type="Pfam" id="PF20628"/>
    </source>
</evidence>
<sequence length="295" mass="32553">MNRCQPAILEAPVPLQARHLFFSLRSPDELRGALDRLVPWVDGRAVVVGLGQSLVTAMGCCVSGLREFPAFEGSLVEVPVTQFALWCWLRGSDRGELLHLSRRLEVALSPALSLDHAVEAFRHQAGHDLTGYEDGTENPLGEAAVKAAIVVDGEDGELGGSFAVIQRWVHDLDYFESLPGSEQDDIFGRRKSDNEELDEAPESAHVKRTAQESFAPEAFMVRRSMPWVEGARAGLMFLCFGRSFDAFEVQMRRMAGVDDGIVDALYRFSRPVSGGYYWCPPLREGVLDLSGVRVG</sequence>
<comment type="cofactor">
    <cofactor evidence="1">
        <name>heme b</name>
        <dbReference type="ChEBI" id="CHEBI:60344"/>
    </cofactor>
</comment>
<dbReference type="InterPro" id="IPR048328">
    <property type="entry name" value="Dyp_perox_C"/>
</dbReference>
<evidence type="ECO:0000256" key="4">
    <source>
        <dbReference type="ARBA" id="ARBA00023002"/>
    </source>
</evidence>
<dbReference type="SUPFAM" id="SSF54909">
    <property type="entry name" value="Dimeric alpha+beta barrel"/>
    <property type="match status" value="1"/>
</dbReference>
<dbReference type="EMBL" id="JTAK01000001">
    <property type="protein sequence ID" value="KHO66666.1"/>
    <property type="molecule type" value="Genomic_DNA"/>
</dbReference>
<organism evidence="7 8">
    <name type="scientific">Pseudomonas flexibilis</name>
    <dbReference type="NCBI Taxonomy" id="706570"/>
    <lineage>
        <taxon>Bacteria</taxon>
        <taxon>Pseudomonadati</taxon>
        <taxon>Pseudomonadota</taxon>
        <taxon>Gammaproteobacteria</taxon>
        <taxon>Pseudomonadales</taxon>
        <taxon>Pseudomonadaceae</taxon>
        <taxon>Pseudomonas</taxon>
    </lineage>
</organism>
<evidence type="ECO:0000313" key="8">
    <source>
        <dbReference type="Proteomes" id="UP000030980"/>
    </source>
</evidence>
<dbReference type="PROSITE" id="PS51404">
    <property type="entry name" value="DYP_PEROXIDASE"/>
    <property type="match status" value="1"/>
</dbReference>
<dbReference type="OrthoDB" id="3251355at2"/>
<proteinExistence type="predicted"/>
<dbReference type="GO" id="GO:0004601">
    <property type="term" value="F:peroxidase activity"/>
    <property type="evidence" value="ECO:0007669"/>
    <property type="project" value="UniProtKB-KW"/>
</dbReference>
<dbReference type="InterPro" id="IPR006314">
    <property type="entry name" value="Dyp_peroxidase"/>
</dbReference>
<keyword evidence="8" id="KW-1185">Reference proteome</keyword>
<evidence type="ECO:0000256" key="1">
    <source>
        <dbReference type="ARBA" id="ARBA00001970"/>
    </source>
</evidence>
<dbReference type="STRING" id="706570.PT85_03740"/>
<dbReference type="AlphaFoldDB" id="A0A0B3C029"/>
<dbReference type="PANTHER" id="PTHR30521">
    <property type="entry name" value="DEFERROCHELATASE/PEROXIDASE"/>
    <property type="match status" value="1"/>
</dbReference>
<keyword evidence="5" id="KW-0408">Iron</keyword>
<dbReference type="GO" id="GO:0005829">
    <property type="term" value="C:cytosol"/>
    <property type="evidence" value="ECO:0007669"/>
    <property type="project" value="TreeGrafter"/>
</dbReference>
<reference evidence="7 8" key="1">
    <citation type="submission" date="2014-11" db="EMBL/GenBank/DDBJ databases">
        <title>Genome sequence of Pseudomonas tuomuerensis JCM 14085.</title>
        <authorList>
            <person name="Shin S.-K."/>
            <person name="Yi H."/>
        </authorList>
    </citation>
    <scope>NUCLEOTIDE SEQUENCE [LARGE SCALE GENOMIC DNA]</scope>
    <source>
        <strain evidence="7 8">JCM 14085</strain>
    </source>
</reference>
<evidence type="ECO:0000313" key="7">
    <source>
        <dbReference type="EMBL" id="KHO66666.1"/>
    </source>
</evidence>
<accession>A0A0B3C029</accession>
<dbReference type="InterPro" id="IPR011008">
    <property type="entry name" value="Dimeric_a/b-barrel"/>
</dbReference>
<protein>
    <submittedName>
        <fullName evidence="7">Peroxidase</fullName>
    </submittedName>
</protein>
<dbReference type="RefSeq" id="WP_039605943.1">
    <property type="nucleotide sequence ID" value="NZ_FMUP01000005.1"/>
</dbReference>
<keyword evidence="3" id="KW-0479">Metal-binding</keyword>
<dbReference type="Proteomes" id="UP000030980">
    <property type="component" value="Unassembled WGS sequence"/>
</dbReference>
<keyword evidence="4" id="KW-0560">Oxidoreductase</keyword>
<dbReference type="GO" id="GO:0020037">
    <property type="term" value="F:heme binding"/>
    <property type="evidence" value="ECO:0007669"/>
    <property type="project" value="InterPro"/>
</dbReference>
<evidence type="ECO:0000256" key="5">
    <source>
        <dbReference type="ARBA" id="ARBA00023004"/>
    </source>
</evidence>
<comment type="caution">
    <text evidence="7">The sequence shown here is derived from an EMBL/GenBank/DDBJ whole genome shotgun (WGS) entry which is preliminary data.</text>
</comment>
<gene>
    <name evidence="7" type="ORF">PT85_03740</name>
</gene>
<evidence type="ECO:0000256" key="2">
    <source>
        <dbReference type="ARBA" id="ARBA00022559"/>
    </source>
</evidence>
<dbReference type="PANTHER" id="PTHR30521:SF0">
    <property type="entry name" value="DYP-TYPE PEROXIDASE FAMILY PROTEIN"/>
    <property type="match status" value="1"/>
</dbReference>
<name>A0A0B3C029_9PSED</name>
<feature type="domain" description="Dyp-type peroxidase C-terminal" evidence="6">
    <location>
        <begin position="127"/>
        <end position="282"/>
    </location>
</feature>
<keyword evidence="2 7" id="KW-0575">Peroxidase</keyword>
<dbReference type="NCBIfam" id="TIGR01413">
    <property type="entry name" value="Dyp_perox_fam"/>
    <property type="match status" value="1"/>
</dbReference>
<evidence type="ECO:0000256" key="3">
    <source>
        <dbReference type="ARBA" id="ARBA00022723"/>
    </source>
</evidence>
<dbReference type="GO" id="GO:0046872">
    <property type="term" value="F:metal ion binding"/>
    <property type="evidence" value="ECO:0007669"/>
    <property type="project" value="UniProtKB-KW"/>
</dbReference>